<keyword evidence="1 4" id="KW-0732">Signal</keyword>
<keyword evidence="3" id="KW-1133">Transmembrane helix</keyword>
<feature type="transmembrane region" description="Helical" evidence="3">
    <location>
        <begin position="3384"/>
        <end position="3404"/>
    </location>
</feature>
<feature type="compositionally biased region" description="Low complexity" evidence="2">
    <location>
        <begin position="1660"/>
        <end position="1686"/>
    </location>
</feature>
<feature type="chain" id="PRO_5047128129" description="PKD/REJ-like domain-containing protein" evidence="4">
    <location>
        <begin position="18"/>
        <end position="4263"/>
    </location>
</feature>
<evidence type="ECO:0000256" key="4">
    <source>
        <dbReference type="SAM" id="SignalP"/>
    </source>
</evidence>
<feature type="domain" description="PKD/REJ-like" evidence="5">
    <location>
        <begin position="2616"/>
        <end position="2991"/>
    </location>
</feature>
<feature type="transmembrane region" description="Helical" evidence="3">
    <location>
        <begin position="4028"/>
        <end position="4049"/>
    </location>
</feature>
<dbReference type="SUPFAM" id="SSF69318">
    <property type="entry name" value="Integrin alpha N-terminal domain"/>
    <property type="match status" value="4"/>
</dbReference>
<dbReference type="InterPro" id="IPR013517">
    <property type="entry name" value="FG-GAP"/>
</dbReference>
<dbReference type="InterPro" id="IPR013783">
    <property type="entry name" value="Ig-like_fold"/>
</dbReference>
<feature type="signal peptide" evidence="4">
    <location>
        <begin position="1"/>
        <end position="17"/>
    </location>
</feature>
<feature type="compositionally biased region" description="Low complexity" evidence="2">
    <location>
        <begin position="1630"/>
        <end position="1653"/>
    </location>
</feature>
<feature type="region of interest" description="Disordered" evidence="2">
    <location>
        <begin position="1037"/>
        <end position="1061"/>
    </location>
</feature>
<reference evidence="6 7" key="1">
    <citation type="submission" date="2024-03" db="EMBL/GenBank/DDBJ databases">
        <title>Aureococcus anophagefferens CCMP1851 and Kratosvirus quantuckense: Draft genome of a second virus-susceptible host strain in the model system.</title>
        <authorList>
            <person name="Chase E."/>
            <person name="Truchon A.R."/>
            <person name="Schepens W."/>
            <person name="Wilhelm S.W."/>
        </authorList>
    </citation>
    <scope>NUCLEOTIDE SEQUENCE [LARGE SCALE GENOMIC DNA]</scope>
    <source>
        <strain evidence="6 7">CCMP1851</strain>
    </source>
</reference>
<keyword evidence="3" id="KW-0472">Membrane</keyword>
<feature type="region of interest" description="Disordered" evidence="2">
    <location>
        <begin position="3688"/>
        <end position="3720"/>
    </location>
</feature>
<feature type="compositionally biased region" description="Pro residues" evidence="2">
    <location>
        <begin position="2337"/>
        <end position="2346"/>
    </location>
</feature>
<feature type="compositionally biased region" description="Low complexity" evidence="2">
    <location>
        <begin position="2321"/>
        <end position="2336"/>
    </location>
</feature>
<protein>
    <recommendedName>
        <fullName evidence="5">PKD/REJ-like domain-containing protein</fullName>
    </recommendedName>
</protein>
<feature type="region of interest" description="Disordered" evidence="2">
    <location>
        <begin position="1485"/>
        <end position="1522"/>
    </location>
</feature>
<feature type="transmembrane region" description="Helical" evidence="3">
    <location>
        <begin position="4164"/>
        <end position="4181"/>
    </location>
</feature>
<dbReference type="Proteomes" id="UP001363151">
    <property type="component" value="Unassembled WGS sequence"/>
</dbReference>
<feature type="compositionally biased region" description="Low complexity" evidence="2">
    <location>
        <begin position="1485"/>
        <end position="1508"/>
    </location>
</feature>
<dbReference type="EMBL" id="JBBJCI010000087">
    <property type="protein sequence ID" value="KAK7248722.1"/>
    <property type="molecule type" value="Genomic_DNA"/>
</dbReference>
<feature type="compositionally biased region" description="Low complexity" evidence="2">
    <location>
        <begin position="1713"/>
        <end position="1723"/>
    </location>
</feature>
<keyword evidence="7" id="KW-1185">Reference proteome</keyword>
<dbReference type="PANTHER" id="PTHR44103">
    <property type="entry name" value="PROPROTEIN CONVERTASE P"/>
    <property type="match status" value="1"/>
</dbReference>
<dbReference type="InterPro" id="IPR028994">
    <property type="entry name" value="Integrin_alpha_N"/>
</dbReference>
<feature type="transmembrane region" description="Helical" evidence="3">
    <location>
        <begin position="3569"/>
        <end position="3586"/>
    </location>
</feature>
<organism evidence="6 7">
    <name type="scientific">Aureococcus anophagefferens</name>
    <name type="common">Harmful bloom alga</name>
    <dbReference type="NCBI Taxonomy" id="44056"/>
    <lineage>
        <taxon>Eukaryota</taxon>
        <taxon>Sar</taxon>
        <taxon>Stramenopiles</taxon>
        <taxon>Ochrophyta</taxon>
        <taxon>Pelagophyceae</taxon>
        <taxon>Pelagomonadales</taxon>
        <taxon>Pelagomonadaceae</taxon>
        <taxon>Aureococcus</taxon>
    </lineage>
</organism>
<evidence type="ECO:0000313" key="7">
    <source>
        <dbReference type="Proteomes" id="UP001363151"/>
    </source>
</evidence>
<evidence type="ECO:0000256" key="2">
    <source>
        <dbReference type="SAM" id="MobiDB-lite"/>
    </source>
</evidence>
<dbReference type="InterPro" id="IPR002859">
    <property type="entry name" value="PKD/REJ-like"/>
</dbReference>
<feature type="compositionally biased region" description="Pro residues" evidence="2">
    <location>
        <begin position="1509"/>
        <end position="1522"/>
    </location>
</feature>
<feature type="region of interest" description="Disordered" evidence="2">
    <location>
        <begin position="2298"/>
        <end position="2346"/>
    </location>
</feature>
<sequence length="4263" mass="439874">MRRYCAAAALLLVATRACPDVSFTARNIAVVGSGESVLAIDVDDDGDIDVLAASKNDDTVNWYENDGSQSFTERIITTLADEVRSTYAIDVDGDGDVDALSASLADDTVAWYENDGSQSFTTRVVEAAADAAVSVFAIDVDGDGDVDALSASKQDDTVAWYDNDGSESFTERVITTLADGAYSVYAIDVDGDADVDALSAINEHDEVAWSFTERVITTLAVEAQSVFAIDVDDDGDVDVVSASAGDDTIAWYVNDGVDVVSKNVVSTLADEALGVYAIDVDGDGDVDVLSASANDDTVAWYENDGSQSFTERVVTTLAVKAVSVFAFDVDGDGDVDALSAGEAVSWYENGCEPFEPPPQTACASVSFLERVVSTLANNVFSVFAADVDGDGDVDVLSAGGYSSESEVAWYENDGSLSFTARLITNLALTPQAAYATDVDGDGDVDVLSASADDGKVAWYENDGSQSFTERVVTDSAGYTYTTCLYATDVNDDGSMDVLLARNDDGHVVWYENDGSQSFTERVVSGTIFATRTVYAIDVDGDGDVDALSASYSQDTVAWFENDGSQSFTERVVAPSADGARVVFAIDVDGDGDVDVLSGTQEDGSDDNDDTVAWYENDGSESFTERVIIDTLHDVQSVFAIDVSGDGAADALSASSGDNTVAYYENVGSLFFLHRVITASASGAWSVFAVDVDDDGDVDALSASAWDATVAWFENDCETFPPTPRPTINCVSVAFSEHDITVNADGAACTFAIDVDGDGDVDAMSASVNDLTVAWYENDGSQSFAERVITNSPYNITNSAEGAVSVFAIDLDGDGDVDALSASFRDDTVAWYENDGSQSFSERVITNSADGAYSVFAIDVDGNGDVDALSASLNDDTVAWYENDGAQSFTERFITNSANGAISVFAIDVDGDGDVDALSASKYDDTVAWYENDGAESFTKRVITNSANGAKFVFAIDVDGDGDVDVLSASYLDNTVAWYENDGSQSFTERVITDSADAARSVYAIDVDGDGDVDALSASEDDDTVAWYENDCATHAPTAAPTTAAPTFPPTTAAPTAAPTPIPSALPTAAPTTAAPTSNPTATFAPSAAPTVACPFGAVFETRVVVDLPPGETPLYFLPGDVNGDKDVDVGYSKLDADGSYVFALRSTCDAVSGCADPEVEFASTSQNLGYASDLGNIVLENLDGDGDYDVVTSWGDSDGFGVTVLLDEGDDVWTAIPLKLGGARSVAAGDVNGDGDLDVVAGLPDDDSVYVFQQLRTGFVAGVGEQVVDAAATDVARVAAVDVDGDADLDVVAASAAGLVWYENDGDSIYGYYSYNNNYYYGSNDYGGRRLEDYPVAWKAHVVSEEEASSLLAADLDGDEDIDLLTTLGPDLVFGSFVNDGAGTFANYTCSFCPKGAAYAAAGDYDGDGHNDFVVAFVGDETRVVLFAQHDEDFSPINVTTIADAPIGQVFFEDLDGDGDLEILVADFGNGQILALEEVCAEAPDPTFDPTAAPSADPTPAPSTLAPSSPLPSPPPTSPPTAPFVAIDAIGESFYCVAELECAVHWTYRGGGGTCEKVFIDVTRSALDVVNSGVAPNAPGANSFSVTVPSDAEIASYTMTLSCADDGGVFDAVDFAVSSTPVPSTPPTSSPSAAPSVRPSTAAPSTAAPSGAPSVPPSLAPTSAPPTSASPTTDAPSRCPSYAPSELPTPEPSSPSPSGAPSAAPSPAPSPAPSTAAPSSFPTPDCSGNASLFSYERGPDVESWAGSTTTSYAGLDGTNGAVLRTLDDADTTLVTFLCAPDDVEVCNTVVFDFGDSVPSGDLFFRVTLGNSSIETSFDDEDGPVSTYMFCLSHGAIVRAPTAAPTASPAPTTGSPSTAPSSQPSALPSATPSTLPSDAPSSTPSAMPSSTPSTTPTVPPSALPSRNPAPSPSLAPAPAPTTAAPSETPTRPPTIYCHDDASWYKRDAPSKHCDWVAGYSAGRCEVVGADERLAYEACRASCGCSAPPSAAPSVLPTASFLEITSVGTEQVCVGNLECPVLWTYRGPDCATASVVVVSSADGAVVSSAAGVDNSGAATAIVPGDAALSDYEMTIAACGVSGTATLTVSATPAPTLTPTTLSPSTSAPTRRPTTPRPSSSTPTHRPTPRPTTRAPTSSPPTSAAPSQAPAIAVTIASSLVFDDLDAAAFNADASAQEAFRQSLVATVALVESADQVSNVVATSARRRRLDEGAAAEVSYDVTVVVEGASDVDAATADVLATYEADLSDALEDGSYAEALDDAADAEGTDFSFDVDEASSVASVEASEVDKVIIGTPAPTLSFAPSAARPPPSGAPTLEPSPRPTTAEPTAAPSTARPTTAPPTAAPTVPPTATFAPTAAPTLTPCELVAVPDPPVLAAAAFSSSGARLTLTFDAPTDLAGLDAGALFACGDLFDFPGAADASCYWYNATAADATVDAVVPGDAATLRPGLVTRACVPGDRCDCYGYANASEATVTASNPAVPVAVVQGPLLASTCDGFVVSAAQSTGGGGRPLEFAWTAAVDGNASYVLDPANASAVGATPAALAALVDAGATAVDLRLNVTNFFGESDVADHVVRITDKAVPSCELVGGDHRTFLRSRRVDVEARASATACDGRPVAARRVAYVWSLADSAGNLIDVASTASNPRFFRLDPLALPLGSYVLTVVAVDDWGYPVLNNTAACTLDITAGDVVALIAGGTARVVAAAEALALSAADSYDEGGSELSFAWNCTGAACPAPLVATGATLAAGPLAPGTYVFAVEATASDGRAASASVAVDVVAVAPPAVSIGGGGAAWNADAKNGVGGYVEASGAARINSTWTLAFGDLAGGARLADVARTPLAVSAAASSVAHDLVLAGGCLVPGASYVFRLSATYEAAGAASSGEARVAVSAAMPPSSGVVAASPASGTAMATAFAAAASLWAGDALPLRYEFSTASGILRVASVEPSAGGLLLAAGTQVITVAVTDAHGAAATADAAPVAVRGLAANASLADAADDALEAAFAEDSLDAVCRAVTASAASAGGRNDTGRLLETLVDALATAAYVDADDPELVEQACAALTGVAAQSSLDPTGGTPLKTLGLVRGLAVASAAEGLGGSDTTTPRSIASVVDSLLETVLFLEDAPVANASSNASAAAALLLETVDALAVAQLETLAVDEDSVGETFANFATANRRVLRSADESRFLGTATMNASATLRPLASLGDVASSVYMTLSEFAVDPYGASSDAGASTLRFLASDGAATRRRLAGASTNLTVALSVPSGDYGETAAASRAPARVRSVANVTCPCGYYGNVTADCGPYRNATVFYCDGVPGEYAVSCPLLETGVCAIYDGFDFAPACETSVVDGTTMCTCDLATGEAADASLRSRLLAMASTYADVLAAEPDFARAAVMLVALGAAALGCVAAVAWGRRLDRLDAREDSWKRESARPTLSRQQTLGRTGPFYRQTTWDRCSYALLTRHPVLSFYAVHRPGAPRGARAVLVFFEILVFMFCSALESNLEFPEPRGGCGSYDSEHDCVEGTRVYALDKSTIRALWSASARDSLTKPACAWDLCSQTCGAIEPGDGYSTSYRRFVFLALTLAVSFPLCALFERLFEAYVLGPVPEAVRARFPRLARLCCAAEGEAEASVAPDVEGAPDDEDRGAPPAPDFASCACFGAADASCLARGASADDAAPAAAAEESLEAVLGLDKEASQHAPVDDEVPEAAPRPPVEKEARPPLPPLDSELELAPPDGAAAHPFAAIVEQIEQPASLAALPTPKPPVYGSPGPTVEERGPEDDVALLVEDGDGVMEKKTTVPKALQKTLFDEKTADTLQWMPSATWEDDVGDGSRSLGDESSTGRRRRGTMQAAKRRSTDAARALAQYHYTVKAAVTMDQRRAERYALSSQLAAPVARGVAAQLRELDDLLAALEARRDARARDARIMVGKYRERLLRRWGWDAGTDEYGSGAAWRVELRLRHHMKDADRWHDRLVDLRARCDDDRAYLFNAQACEEINHWFGTRLSKPERRIVERSAGYIDRSGDDDDGDGDVSAAAYLGAWAGIAAILAVFCWYLIATGSDLGRAATVAWLGDAAVGALLYFCVVLPCAILLFGVWFPSLVVGRFRAADDRQRPFPFKTKLPDSAAYFLLKGHPELHDLPAAKSILHPPTASIDDVVGDPAAIYEQIKWRYPLSTQIGIGVAILFLNIPELPLDVLFEEIFVLLPLATGLVVPHVGGSSVAAELANALVDLLASVAAVLAFCAVVFAGAQTTDFLERQGRRVWKALRSLV</sequence>
<dbReference type="Pfam" id="PF02010">
    <property type="entry name" value="REJ"/>
    <property type="match status" value="1"/>
</dbReference>
<evidence type="ECO:0000259" key="5">
    <source>
        <dbReference type="Pfam" id="PF02010"/>
    </source>
</evidence>
<feature type="transmembrane region" description="Helical" evidence="3">
    <location>
        <begin position="4193"/>
        <end position="4214"/>
    </location>
</feature>
<comment type="caution">
    <text evidence="6">The sequence shown here is derived from an EMBL/GenBank/DDBJ whole genome shotgun (WGS) entry which is preliminary data.</text>
</comment>
<feature type="region of interest" description="Disordered" evidence="2">
    <location>
        <begin position="1841"/>
        <end position="1933"/>
    </location>
</feature>
<dbReference type="Gene3D" id="2.60.40.10">
    <property type="entry name" value="Immunoglobulins"/>
    <property type="match status" value="1"/>
</dbReference>
<feature type="region of interest" description="Disordered" evidence="2">
    <location>
        <begin position="1619"/>
        <end position="1723"/>
    </location>
</feature>
<feature type="region of interest" description="Disordered" evidence="2">
    <location>
        <begin position="3815"/>
        <end position="3848"/>
    </location>
</feature>
<gene>
    <name evidence="6" type="ORF">SO694_000402107</name>
</gene>
<feature type="compositionally biased region" description="Pro residues" evidence="2">
    <location>
        <begin position="1896"/>
        <end position="1918"/>
    </location>
</feature>
<name>A0ABR1G6U9_AURAN</name>
<feature type="region of interest" description="Disordered" evidence="2">
    <location>
        <begin position="2088"/>
        <end position="2145"/>
    </location>
</feature>
<feature type="compositionally biased region" description="Pro residues" evidence="2">
    <location>
        <begin position="2305"/>
        <end position="2320"/>
    </location>
</feature>
<dbReference type="Gene3D" id="2.130.10.130">
    <property type="entry name" value="Integrin alpha, N-terminal"/>
    <property type="match status" value="2"/>
</dbReference>
<evidence type="ECO:0000256" key="1">
    <source>
        <dbReference type="ARBA" id="ARBA00022729"/>
    </source>
</evidence>
<keyword evidence="3" id="KW-0812">Transmembrane</keyword>
<feature type="transmembrane region" description="Helical" evidence="3">
    <location>
        <begin position="4221"/>
        <end position="4242"/>
    </location>
</feature>
<evidence type="ECO:0000313" key="6">
    <source>
        <dbReference type="EMBL" id="KAK7248722.1"/>
    </source>
</evidence>
<dbReference type="Pfam" id="PF13517">
    <property type="entry name" value="FG-GAP_3"/>
    <property type="match status" value="10"/>
</dbReference>
<accession>A0ABR1G6U9</accession>
<feature type="compositionally biased region" description="Low complexity" evidence="2">
    <location>
        <begin position="1919"/>
        <end position="1928"/>
    </location>
</feature>
<feature type="transmembrane region" description="Helical" evidence="3">
    <location>
        <begin position="4069"/>
        <end position="4090"/>
    </location>
</feature>
<feature type="compositionally biased region" description="Low complexity" evidence="2">
    <location>
        <begin position="1037"/>
        <end position="1056"/>
    </location>
</feature>
<feature type="compositionally biased region" description="Low complexity" evidence="2">
    <location>
        <begin position="1841"/>
        <end position="1895"/>
    </location>
</feature>
<proteinExistence type="predicted"/>
<dbReference type="PANTHER" id="PTHR44103:SF1">
    <property type="entry name" value="PROPROTEIN CONVERTASE P"/>
    <property type="match status" value="1"/>
</dbReference>
<evidence type="ECO:0000256" key="3">
    <source>
        <dbReference type="SAM" id="Phobius"/>
    </source>
</evidence>